<sequence length="223" mass="25713">MMKQRTKYKNYDKLDKESDFEETELFLKTRTPKREIPSVEKIIQEGDTLQSLAIRYHCTIEDIKRLNNIHKENEIYARNSIKVPQKLFSEPIAMVHLSGSTTPEDKLIDIETPKIDVIDLTSKIEKSTPDDTDVNKIIFNSQIIQKPIDNISAENAILDDEEVHLLPRHQTDLIVNKLNCSGIDGDISLIGLLVCIVVMIFAVPLIYVFYVAEHPEEYHREHT</sequence>
<dbReference type="Gene3D" id="3.10.350.10">
    <property type="entry name" value="LysM domain"/>
    <property type="match status" value="1"/>
</dbReference>
<dbReference type="Pfam" id="PF01476">
    <property type="entry name" value="LysM"/>
    <property type="match status" value="1"/>
</dbReference>
<protein>
    <recommendedName>
        <fullName evidence="2">LysM domain-containing protein</fullName>
    </recommendedName>
</protein>
<keyword evidence="4" id="KW-1185">Reference proteome</keyword>
<comment type="caution">
    <text evidence="3">The sequence shown here is derived from an EMBL/GenBank/DDBJ whole genome shotgun (WGS) entry which is preliminary data.</text>
</comment>
<dbReference type="PANTHER" id="PTHR20932:SF13">
    <property type="entry name" value="LD36653P"/>
    <property type="match status" value="1"/>
</dbReference>
<evidence type="ECO:0000259" key="2">
    <source>
        <dbReference type="PROSITE" id="PS51782"/>
    </source>
</evidence>
<dbReference type="CDD" id="cd00118">
    <property type="entry name" value="LysM"/>
    <property type="match status" value="1"/>
</dbReference>
<dbReference type="SUPFAM" id="SSF54106">
    <property type="entry name" value="LysM domain"/>
    <property type="match status" value="1"/>
</dbReference>
<dbReference type="InterPro" id="IPR045030">
    <property type="entry name" value="LYSM1-4"/>
</dbReference>
<keyword evidence="1" id="KW-1133">Transmembrane helix</keyword>
<dbReference type="PROSITE" id="PS51782">
    <property type="entry name" value="LYSM"/>
    <property type="match status" value="1"/>
</dbReference>
<keyword evidence="1" id="KW-0812">Transmembrane</keyword>
<evidence type="ECO:0000313" key="3">
    <source>
        <dbReference type="EMBL" id="KAL3288771.1"/>
    </source>
</evidence>
<keyword evidence="1" id="KW-0472">Membrane</keyword>
<dbReference type="InterPro" id="IPR036779">
    <property type="entry name" value="LysM_dom_sf"/>
</dbReference>
<evidence type="ECO:0000313" key="4">
    <source>
        <dbReference type="Proteomes" id="UP001516400"/>
    </source>
</evidence>
<dbReference type="PANTHER" id="PTHR20932">
    <property type="entry name" value="LYSM AND PUTATIVE PEPTIDOGLYCAN-BINDING DOMAIN-CONTAINING PROTEIN"/>
    <property type="match status" value="1"/>
</dbReference>
<proteinExistence type="predicted"/>
<evidence type="ECO:0000256" key="1">
    <source>
        <dbReference type="SAM" id="Phobius"/>
    </source>
</evidence>
<gene>
    <name evidence="3" type="ORF">HHI36_003205</name>
</gene>
<dbReference type="AlphaFoldDB" id="A0ABD2PDQ9"/>
<dbReference type="Proteomes" id="UP001516400">
    <property type="component" value="Unassembled WGS sequence"/>
</dbReference>
<dbReference type="EMBL" id="JABFTP020000185">
    <property type="protein sequence ID" value="KAL3288771.1"/>
    <property type="molecule type" value="Genomic_DNA"/>
</dbReference>
<accession>A0ABD2PDQ9</accession>
<feature type="domain" description="LysM" evidence="2">
    <location>
        <begin position="39"/>
        <end position="83"/>
    </location>
</feature>
<dbReference type="InterPro" id="IPR018392">
    <property type="entry name" value="LysM"/>
</dbReference>
<name>A0ABD2PDQ9_9CUCU</name>
<feature type="transmembrane region" description="Helical" evidence="1">
    <location>
        <begin position="187"/>
        <end position="210"/>
    </location>
</feature>
<organism evidence="3 4">
    <name type="scientific">Cryptolaemus montrouzieri</name>
    <dbReference type="NCBI Taxonomy" id="559131"/>
    <lineage>
        <taxon>Eukaryota</taxon>
        <taxon>Metazoa</taxon>
        <taxon>Ecdysozoa</taxon>
        <taxon>Arthropoda</taxon>
        <taxon>Hexapoda</taxon>
        <taxon>Insecta</taxon>
        <taxon>Pterygota</taxon>
        <taxon>Neoptera</taxon>
        <taxon>Endopterygota</taxon>
        <taxon>Coleoptera</taxon>
        <taxon>Polyphaga</taxon>
        <taxon>Cucujiformia</taxon>
        <taxon>Coccinelloidea</taxon>
        <taxon>Coccinellidae</taxon>
        <taxon>Scymninae</taxon>
        <taxon>Scymnini</taxon>
        <taxon>Cryptolaemus</taxon>
    </lineage>
</organism>
<reference evidence="3 4" key="1">
    <citation type="journal article" date="2021" name="BMC Biol.">
        <title>Horizontally acquired antibacterial genes associated with adaptive radiation of ladybird beetles.</title>
        <authorList>
            <person name="Li H.S."/>
            <person name="Tang X.F."/>
            <person name="Huang Y.H."/>
            <person name="Xu Z.Y."/>
            <person name="Chen M.L."/>
            <person name="Du X.Y."/>
            <person name="Qiu B.Y."/>
            <person name="Chen P.T."/>
            <person name="Zhang W."/>
            <person name="Slipinski A."/>
            <person name="Escalona H.E."/>
            <person name="Waterhouse R.M."/>
            <person name="Zwick A."/>
            <person name="Pang H."/>
        </authorList>
    </citation>
    <scope>NUCLEOTIDE SEQUENCE [LARGE SCALE GENOMIC DNA]</scope>
    <source>
        <strain evidence="3">SYSU2018</strain>
    </source>
</reference>
<dbReference type="SMART" id="SM00257">
    <property type="entry name" value="LysM"/>
    <property type="match status" value="1"/>
</dbReference>